<evidence type="ECO:0000313" key="4">
    <source>
        <dbReference type="EMBL" id="GAA4851389.1"/>
    </source>
</evidence>
<feature type="transmembrane region" description="Helical" evidence="2">
    <location>
        <begin position="270"/>
        <end position="303"/>
    </location>
</feature>
<feature type="transmembrane region" description="Helical" evidence="2">
    <location>
        <begin position="193"/>
        <end position="214"/>
    </location>
</feature>
<keyword evidence="2" id="KW-1133">Transmembrane helix</keyword>
<feature type="transmembrane region" description="Helical" evidence="2">
    <location>
        <begin position="111"/>
        <end position="134"/>
    </location>
</feature>
<protein>
    <recommendedName>
        <fullName evidence="3">DUF7847 domain-containing protein</fullName>
    </recommendedName>
</protein>
<sequence length="388" mass="39579">MTDTPGWTPPGPSAEPDASAPAAPAATPAPQGTTPPPAAPGPYGGGYGSWGTGPAAPGPQPGGPYGPQFGGPYGWGAPPSPKPGVVPLRPLGVGEILDGAFSTARIHWRTCFGLSIVLAAITEVVQALAEWWGYRSGSATTYAFASYAVLPLDLLVGVIAGGLLTIVVSRAVLGQPTDLKDAWRSTRPRLGQLLGLTGLQALIMGGLFALLLGAGSTDLFGPALPLLMLPILAVIIWVVVSIGFAAPALMLEKQDVITALKRSWRLVHGAWWRIFGINVLLQLLLFLIAAIAVLPFAALAYAFGAGFGDPFAAESDTAAGIGIALLAVGGTVVKCITIPAAAACTVLLYVDQRIRREALDIELARAAGLPGHGAPHATVPGQTTPPGA</sequence>
<feature type="compositionally biased region" description="Low complexity" evidence="1">
    <location>
        <begin position="14"/>
        <end position="32"/>
    </location>
</feature>
<organism evidence="4 5">
    <name type="scientific">Kitasatospora terrestris</name>
    <dbReference type="NCBI Taxonomy" id="258051"/>
    <lineage>
        <taxon>Bacteria</taxon>
        <taxon>Bacillati</taxon>
        <taxon>Actinomycetota</taxon>
        <taxon>Actinomycetes</taxon>
        <taxon>Kitasatosporales</taxon>
        <taxon>Streptomycetaceae</taxon>
        <taxon>Kitasatospora</taxon>
    </lineage>
</organism>
<keyword evidence="5" id="KW-1185">Reference proteome</keyword>
<dbReference type="InterPro" id="IPR057169">
    <property type="entry name" value="DUF7847"/>
</dbReference>
<dbReference type="EMBL" id="BAABIS010000001">
    <property type="protein sequence ID" value="GAA4851389.1"/>
    <property type="molecule type" value="Genomic_DNA"/>
</dbReference>
<feature type="transmembrane region" description="Helical" evidence="2">
    <location>
        <begin position="154"/>
        <end position="173"/>
    </location>
</feature>
<reference evidence="5" key="1">
    <citation type="journal article" date="2019" name="Int. J. Syst. Evol. Microbiol.">
        <title>The Global Catalogue of Microorganisms (GCM) 10K type strain sequencing project: providing services to taxonomists for standard genome sequencing and annotation.</title>
        <authorList>
            <consortium name="The Broad Institute Genomics Platform"/>
            <consortium name="The Broad Institute Genome Sequencing Center for Infectious Disease"/>
            <person name="Wu L."/>
            <person name="Ma J."/>
        </authorList>
    </citation>
    <scope>NUCLEOTIDE SEQUENCE [LARGE SCALE GENOMIC DNA]</scope>
    <source>
        <strain evidence="5">JCM 13006</strain>
    </source>
</reference>
<evidence type="ECO:0000256" key="1">
    <source>
        <dbReference type="SAM" id="MobiDB-lite"/>
    </source>
</evidence>
<comment type="caution">
    <text evidence="4">The sequence shown here is derived from an EMBL/GenBank/DDBJ whole genome shotgun (WGS) entry which is preliminary data.</text>
</comment>
<feature type="region of interest" description="Disordered" evidence="1">
    <location>
        <begin position="1"/>
        <end position="77"/>
    </location>
</feature>
<feature type="domain" description="DUF7847" evidence="3">
    <location>
        <begin position="154"/>
        <end position="342"/>
    </location>
</feature>
<keyword evidence="2" id="KW-0472">Membrane</keyword>
<feature type="transmembrane region" description="Helical" evidence="2">
    <location>
        <begin position="323"/>
        <end position="350"/>
    </location>
</feature>
<evidence type="ECO:0000313" key="5">
    <source>
        <dbReference type="Proteomes" id="UP001501752"/>
    </source>
</evidence>
<dbReference type="RefSeq" id="WP_345697376.1">
    <property type="nucleotide sequence ID" value="NZ_BAABIS010000001.1"/>
</dbReference>
<feature type="compositionally biased region" description="Gly residues" evidence="1">
    <location>
        <begin position="65"/>
        <end position="74"/>
    </location>
</feature>
<dbReference type="Proteomes" id="UP001501752">
    <property type="component" value="Unassembled WGS sequence"/>
</dbReference>
<proteinExistence type="predicted"/>
<evidence type="ECO:0000256" key="2">
    <source>
        <dbReference type="SAM" id="Phobius"/>
    </source>
</evidence>
<name>A0ABP9DMJ2_9ACTN</name>
<gene>
    <name evidence="4" type="ORF">GCM10023235_30530</name>
</gene>
<accession>A0ABP9DMJ2</accession>
<evidence type="ECO:0000259" key="3">
    <source>
        <dbReference type="Pfam" id="PF25231"/>
    </source>
</evidence>
<feature type="transmembrane region" description="Helical" evidence="2">
    <location>
        <begin position="226"/>
        <end position="249"/>
    </location>
</feature>
<feature type="compositionally biased region" description="Gly residues" evidence="1">
    <location>
        <begin position="42"/>
        <end position="51"/>
    </location>
</feature>
<dbReference type="Pfam" id="PF25231">
    <property type="entry name" value="DUF7847"/>
    <property type="match status" value="1"/>
</dbReference>
<keyword evidence="2" id="KW-0812">Transmembrane</keyword>